<organism evidence="11 12">
    <name type="scientific">Potamilus streckersoni</name>
    <dbReference type="NCBI Taxonomy" id="2493646"/>
    <lineage>
        <taxon>Eukaryota</taxon>
        <taxon>Metazoa</taxon>
        <taxon>Spiralia</taxon>
        <taxon>Lophotrochozoa</taxon>
        <taxon>Mollusca</taxon>
        <taxon>Bivalvia</taxon>
        <taxon>Autobranchia</taxon>
        <taxon>Heteroconchia</taxon>
        <taxon>Palaeoheterodonta</taxon>
        <taxon>Unionida</taxon>
        <taxon>Unionoidea</taxon>
        <taxon>Unionidae</taxon>
        <taxon>Ambleminae</taxon>
        <taxon>Lampsilini</taxon>
        <taxon>Potamilus</taxon>
    </lineage>
</organism>
<dbReference type="Gene3D" id="3.40.50.300">
    <property type="entry name" value="P-loop containing nucleotide triphosphate hydrolases"/>
    <property type="match status" value="1"/>
</dbReference>
<gene>
    <name evidence="11" type="ORF">CHS0354_008194</name>
</gene>
<feature type="transmembrane region" description="Helical" evidence="9">
    <location>
        <begin position="620"/>
        <end position="642"/>
    </location>
</feature>
<dbReference type="InterPro" id="IPR050352">
    <property type="entry name" value="ABCG_transporters"/>
</dbReference>
<feature type="domain" description="ABC transporter" evidence="10">
    <location>
        <begin position="18"/>
        <end position="255"/>
    </location>
</feature>
<evidence type="ECO:0000313" key="12">
    <source>
        <dbReference type="Proteomes" id="UP001195483"/>
    </source>
</evidence>
<dbReference type="Proteomes" id="UP001195483">
    <property type="component" value="Unassembled WGS sequence"/>
</dbReference>
<dbReference type="Pfam" id="PF01061">
    <property type="entry name" value="ABC2_membrane"/>
    <property type="match status" value="1"/>
</dbReference>
<dbReference type="Pfam" id="PF00005">
    <property type="entry name" value="ABC_tran"/>
    <property type="match status" value="1"/>
</dbReference>
<evidence type="ECO:0000256" key="3">
    <source>
        <dbReference type="ARBA" id="ARBA00022448"/>
    </source>
</evidence>
<dbReference type="InterPro" id="IPR027417">
    <property type="entry name" value="P-loop_NTPase"/>
</dbReference>
<evidence type="ECO:0000256" key="8">
    <source>
        <dbReference type="ARBA" id="ARBA00023136"/>
    </source>
</evidence>
<keyword evidence="4 9" id="KW-0812">Transmembrane</keyword>
<keyword evidence="12" id="KW-1185">Reference proteome</keyword>
<dbReference type="GO" id="GO:0140359">
    <property type="term" value="F:ABC-type transporter activity"/>
    <property type="evidence" value="ECO:0007669"/>
    <property type="project" value="InterPro"/>
</dbReference>
<name>A0AAE0VK67_9BIVA</name>
<dbReference type="PROSITE" id="PS50893">
    <property type="entry name" value="ABC_TRANSPORTER_2"/>
    <property type="match status" value="1"/>
</dbReference>
<dbReference type="GO" id="GO:0005524">
    <property type="term" value="F:ATP binding"/>
    <property type="evidence" value="ECO:0007669"/>
    <property type="project" value="UniProtKB-KW"/>
</dbReference>
<evidence type="ECO:0000256" key="9">
    <source>
        <dbReference type="SAM" id="Phobius"/>
    </source>
</evidence>
<feature type="transmembrane region" description="Helical" evidence="9">
    <location>
        <begin position="420"/>
        <end position="443"/>
    </location>
</feature>
<dbReference type="PANTHER" id="PTHR48041">
    <property type="entry name" value="ABC TRANSPORTER G FAMILY MEMBER 28"/>
    <property type="match status" value="1"/>
</dbReference>
<dbReference type="GO" id="GO:0005886">
    <property type="term" value="C:plasma membrane"/>
    <property type="evidence" value="ECO:0007669"/>
    <property type="project" value="TreeGrafter"/>
</dbReference>
<feature type="transmembrane region" description="Helical" evidence="9">
    <location>
        <begin position="533"/>
        <end position="554"/>
    </location>
</feature>
<sequence length="649" mass="73728">MMNNEMEDLTPKTQGIDLAFRNVTVARNSKVILSSISGHARPGELLAIMGPSGAGKTTLLNTLAGRVPMATGEIILGGQLLNKRLKRKIAYVLQQDIFFSNLTLRETLTFVAMIRLPDYVFKEEKMKRLQEIVDTLDLNKCLDTNMGDMWMPGLSGGEKKRASIACELIHDPVIIFLDEPTTGLDSSTTSSLISTLSTYAEKSHKTIVCSIHQPSSQLFFQFHKLLLLSQGQVAYFGETTKVIDHFASLGIPIEEHYNPADFIMEKLKEDERVRVKAVTAMKDLQEKYSAARNMLRSVSREEDVPKKPSHMNTKIRGAVYKILRKPPTSSDVEVDANISDPGSVHMSLLDLEKPTNDDNKKWPTGFVTQYTQLTLRTFRESRKRILEKMKILENLLICAIVCLIYFQLPRNEETLRDRMGAVFFISAHWGFIPLFDAVTSFPMERVVINKERSAGWYRLSAYYCAKMTSELLLIIIQPTVFVVIAYWVIGLNGIAAFFATLGTVFIDSIAGQSFGLFIGIVCMEVSEAMTVSIMLQMGIMLLGGLFTRSLPFWLDWLKYVSFLHYSFHSLMFLEFHDAPPVQCASNVNNSVFLSCRETNITSHTIPSKEVLQYYNVTWNYWQYILPLLFFTIVFRILGYIVLRFFRKPV</sequence>
<reference evidence="11" key="1">
    <citation type="journal article" date="2021" name="Genome Biol. Evol.">
        <title>A High-Quality Reference Genome for a Parasitic Bivalve with Doubly Uniparental Inheritance (Bivalvia: Unionida).</title>
        <authorList>
            <person name="Smith C.H."/>
        </authorList>
    </citation>
    <scope>NUCLEOTIDE SEQUENCE</scope>
    <source>
        <strain evidence="11">CHS0354</strain>
    </source>
</reference>
<feature type="transmembrane region" description="Helical" evidence="9">
    <location>
        <begin position="391"/>
        <end position="408"/>
    </location>
</feature>
<dbReference type="InterPro" id="IPR003439">
    <property type="entry name" value="ABC_transporter-like_ATP-bd"/>
</dbReference>
<evidence type="ECO:0000256" key="5">
    <source>
        <dbReference type="ARBA" id="ARBA00022741"/>
    </source>
</evidence>
<dbReference type="AlphaFoldDB" id="A0AAE0VK67"/>
<dbReference type="FunFam" id="3.40.50.300:FF:001276">
    <property type="entry name" value="Uncharacterized protein, isoform A"/>
    <property type="match status" value="1"/>
</dbReference>
<dbReference type="InterPro" id="IPR017871">
    <property type="entry name" value="ABC_transporter-like_CS"/>
</dbReference>
<dbReference type="SUPFAM" id="SSF52540">
    <property type="entry name" value="P-loop containing nucleoside triphosphate hydrolases"/>
    <property type="match status" value="1"/>
</dbReference>
<reference evidence="11" key="3">
    <citation type="submission" date="2023-05" db="EMBL/GenBank/DDBJ databases">
        <authorList>
            <person name="Smith C.H."/>
        </authorList>
    </citation>
    <scope>NUCLEOTIDE SEQUENCE</scope>
    <source>
        <strain evidence="11">CHS0354</strain>
        <tissue evidence="11">Mantle</tissue>
    </source>
</reference>
<keyword evidence="6" id="KW-0067">ATP-binding</keyword>
<dbReference type="GO" id="GO:0016887">
    <property type="term" value="F:ATP hydrolysis activity"/>
    <property type="evidence" value="ECO:0007669"/>
    <property type="project" value="InterPro"/>
</dbReference>
<evidence type="ECO:0000256" key="7">
    <source>
        <dbReference type="ARBA" id="ARBA00022989"/>
    </source>
</evidence>
<comment type="subcellular location">
    <subcellularLocation>
        <location evidence="1">Membrane</location>
        <topology evidence="1">Multi-pass membrane protein</topology>
    </subcellularLocation>
</comment>
<comment type="similarity">
    <text evidence="2">Belongs to the ABC transporter superfamily. ABCG family. Eye pigment precursor importer (TC 3.A.1.204) subfamily.</text>
</comment>
<evidence type="ECO:0000259" key="10">
    <source>
        <dbReference type="PROSITE" id="PS50893"/>
    </source>
</evidence>
<feature type="transmembrane region" description="Helical" evidence="9">
    <location>
        <begin position="471"/>
        <end position="489"/>
    </location>
</feature>
<dbReference type="EMBL" id="JAEAOA010000548">
    <property type="protein sequence ID" value="KAK3580904.1"/>
    <property type="molecule type" value="Genomic_DNA"/>
</dbReference>
<reference evidence="11" key="2">
    <citation type="journal article" date="2021" name="Genome Biol. Evol.">
        <title>Developing a high-quality reference genome for a parasitic bivalve with doubly uniparental inheritance (Bivalvia: Unionida).</title>
        <authorList>
            <person name="Smith C.H."/>
        </authorList>
    </citation>
    <scope>NUCLEOTIDE SEQUENCE</scope>
    <source>
        <strain evidence="11">CHS0354</strain>
        <tissue evidence="11">Mantle</tissue>
    </source>
</reference>
<evidence type="ECO:0000256" key="2">
    <source>
        <dbReference type="ARBA" id="ARBA00005814"/>
    </source>
</evidence>
<evidence type="ECO:0000256" key="6">
    <source>
        <dbReference type="ARBA" id="ARBA00022840"/>
    </source>
</evidence>
<evidence type="ECO:0000313" key="11">
    <source>
        <dbReference type="EMBL" id="KAK3580904.1"/>
    </source>
</evidence>
<keyword evidence="3" id="KW-0813">Transport</keyword>
<keyword evidence="7 9" id="KW-1133">Transmembrane helix</keyword>
<dbReference type="SMART" id="SM00382">
    <property type="entry name" value="AAA"/>
    <property type="match status" value="1"/>
</dbReference>
<dbReference type="PANTHER" id="PTHR48041:SF63">
    <property type="entry name" value="EARLY GENE AT 23, ISOFORM C"/>
    <property type="match status" value="1"/>
</dbReference>
<evidence type="ECO:0000256" key="4">
    <source>
        <dbReference type="ARBA" id="ARBA00022692"/>
    </source>
</evidence>
<accession>A0AAE0VK67</accession>
<feature type="transmembrane region" description="Helical" evidence="9">
    <location>
        <begin position="495"/>
        <end position="521"/>
    </location>
</feature>
<dbReference type="InterPro" id="IPR003593">
    <property type="entry name" value="AAA+_ATPase"/>
</dbReference>
<protein>
    <recommendedName>
        <fullName evidence="10">ABC transporter domain-containing protein</fullName>
    </recommendedName>
</protein>
<keyword evidence="8 9" id="KW-0472">Membrane</keyword>
<dbReference type="InterPro" id="IPR013525">
    <property type="entry name" value="ABC2_TM"/>
</dbReference>
<evidence type="ECO:0000256" key="1">
    <source>
        <dbReference type="ARBA" id="ARBA00004141"/>
    </source>
</evidence>
<comment type="caution">
    <text evidence="11">The sequence shown here is derived from an EMBL/GenBank/DDBJ whole genome shotgun (WGS) entry which is preliminary data.</text>
</comment>
<keyword evidence="5" id="KW-0547">Nucleotide-binding</keyword>
<dbReference type="PROSITE" id="PS00211">
    <property type="entry name" value="ABC_TRANSPORTER_1"/>
    <property type="match status" value="1"/>
</dbReference>
<proteinExistence type="inferred from homology"/>